<keyword evidence="1" id="KW-0234">DNA repair</keyword>
<name>A0A6S7FQT8_PARCT</name>
<dbReference type="CDD" id="cd18809">
    <property type="entry name" value="SF1_C_RecD"/>
    <property type="match status" value="1"/>
</dbReference>
<keyword evidence="1" id="KW-0227">DNA damage</keyword>
<keyword evidence="4" id="KW-1185">Reference proteome</keyword>
<comment type="caution">
    <text evidence="3">The sequence shown here is derived from an EMBL/GenBank/DDBJ whole genome shotgun (WGS) entry which is preliminary data.</text>
</comment>
<dbReference type="EC" id="5.6.2.3" evidence="1"/>
<sequence length="667" mass="75058">MAYTKLTSEQLNILNFATTGHNVCIFGRAGVGNTTVVQKIRSKLTEEGKKCQIVCASGIACEEYNGVVKTVHSHYRLQTAELPQYKLLERCLERGNIIEQIKNIDVLIWDEISMSSRRLFNLVNLLHQEISSNPFPFGGLQVILVGDFWQLKPIKSVVDNGDPVYESELFGEVFPHRFELTKILRQEESEVKFKEALNMIRSGRCDDETERYFSILSGEFPSSSDSLPTSLTHIYFKRLPVEVHNANILASLSGPKLTFKSSDTGFAKSLDRTISAVLHLKPGCRVMLLYNVSQQLRNGTCGEFVGVDPNGEALLVNFPKVGLVAIQRRIWYKYDATGKVKASCTQFPLSLCYAITTHKSQGLTMKRIVVHCSPEFIPGQTYVAISRVRHADDVRVVGFRKYFLMPPPTSLTKLTTTSSGEPVPTFRCCRKIELDKACSFAVSEEIKSCIDDENGVAYDGLEYEAAAKDFFESAEGASVNLEDVLLCLSDFTHKLSCPPNDFDIKTFVKLHNKCKDPFSKAINSAASFAMDNLQTFNLLACVLWCRIATLFSDYLTENLNDIHITNKNFTCATGKLHELFMTNEYRSDIISAFNVEKWSDLNAGQRSLTAQLLFHLYGMFTAEVGKRVRKQEEQDPICFRVDEMESEGKGKIRYIGGWAVRKSLEKS</sequence>
<organism evidence="3 4">
    <name type="scientific">Paramuricea clavata</name>
    <name type="common">Red gorgonian</name>
    <name type="synonym">Violescent sea-whip</name>
    <dbReference type="NCBI Taxonomy" id="317549"/>
    <lineage>
        <taxon>Eukaryota</taxon>
        <taxon>Metazoa</taxon>
        <taxon>Cnidaria</taxon>
        <taxon>Anthozoa</taxon>
        <taxon>Octocorallia</taxon>
        <taxon>Malacalcyonacea</taxon>
        <taxon>Plexauridae</taxon>
        <taxon>Paramuricea</taxon>
    </lineage>
</organism>
<accession>A0A6S7FQT8</accession>
<comment type="catalytic activity">
    <reaction evidence="1">
        <text>ATP + H2O = ADP + phosphate + H(+)</text>
        <dbReference type="Rhea" id="RHEA:13065"/>
        <dbReference type="ChEBI" id="CHEBI:15377"/>
        <dbReference type="ChEBI" id="CHEBI:15378"/>
        <dbReference type="ChEBI" id="CHEBI:30616"/>
        <dbReference type="ChEBI" id="CHEBI:43474"/>
        <dbReference type="ChEBI" id="CHEBI:456216"/>
        <dbReference type="EC" id="5.6.2.3"/>
    </reaction>
</comment>
<evidence type="ECO:0000259" key="2">
    <source>
        <dbReference type="Pfam" id="PF05970"/>
    </source>
</evidence>
<dbReference type="GO" id="GO:0005524">
    <property type="term" value="F:ATP binding"/>
    <property type="evidence" value="ECO:0007669"/>
    <property type="project" value="UniProtKB-KW"/>
</dbReference>
<evidence type="ECO:0000313" key="3">
    <source>
        <dbReference type="EMBL" id="CAB3981948.1"/>
    </source>
</evidence>
<dbReference type="Gene3D" id="3.40.50.300">
    <property type="entry name" value="P-loop containing nucleotide triphosphate hydrolases"/>
    <property type="match status" value="1"/>
</dbReference>
<protein>
    <recommendedName>
        <fullName evidence="1">ATP-dependent DNA helicase</fullName>
        <ecNumber evidence="1">5.6.2.3</ecNumber>
    </recommendedName>
</protein>
<evidence type="ECO:0000313" key="4">
    <source>
        <dbReference type="Proteomes" id="UP001152795"/>
    </source>
</evidence>
<dbReference type="EMBL" id="CACRXK020000447">
    <property type="protein sequence ID" value="CAB3981948.1"/>
    <property type="molecule type" value="Genomic_DNA"/>
</dbReference>
<keyword evidence="1" id="KW-0233">DNA recombination</keyword>
<gene>
    <name evidence="3" type="ORF">PACLA_8A069714</name>
</gene>
<dbReference type="SUPFAM" id="SSF52540">
    <property type="entry name" value="P-loop containing nucleoside triphosphate hydrolases"/>
    <property type="match status" value="2"/>
</dbReference>
<dbReference type="InterPro" id="IPR051055">
    <property type="entry name" value="PIF1_helicase"/>
</dbReference>
<dbReference type="GO" id="GO:0016787">
    <property type="term" value="F:hydrolase activity"/>
    <property type="evidence" value="ECO:0007669"/>
    <property type="project" value="UniProtKB-KW"/>
</dbReference>
<comment type="similarity">
    <text evidence="1">Belongs to the helicase family.</text>
</comment>
<dbReference type="GO" id="GO:0000723">
    <property type="term" value="P:telomere maintenance"/>
    <property type="evidence" value="ECO:0007669"/>
    <property type="project" value="InterPro"/>
</dbReference>
<comment type="cofactor">
    <cofactor evidence="1">
        <name>Mg(2+)</name>
        <dbReference type="ChEBI" id="CHEBI:18420"/>
    </cofactor>
</comment>
<evidence type="ECO:0000256" key="1">
    <source>
        <dbReference type="RuleBase" id="RU363044"/>
    </source>
</evidence>
<reference evidence="3" key="1">
    <citation type="submission" date="2020-04" db="EMBL/GenBank/DDBJ databases">
        <authorList>
            <person name="Alioto T."/>
            <person name="Alioto T."/>
            <person name="Gomez Garrido J."/>
        </authorList>
    </citation>
    <scope>NUCLEOTIDE SEQUENCE</scope>
    <source>
        <strain evidence="3">A484AB</strain>
    </source>
</reference>
<dbReference type="GO" id="GO:0006310">
    <property type="term" value="P:DNA recombination"/>
    <property type="evidence" value="ECO:0007669"/>
    <property type="project" value="UniProtKB-KW"/>
</dbReference>
<feature type="domain" description="DNA helicase Pif1-like DEAD-box helicase" evidence="2">
    <location>
        <begin position="6"/>
        <end position="210"/>
    </location>
</feature>
<keyword evidence="1" id="KW-0378">Hydrolase</keyword>
<dbReference type="GO" id="GO:0006281">
    <property type="term" value="P:DNA repair"/>
    <property type="evidence" value="ECO:0007669"/>
    <property type="project" value="UniProtKB-KW"/>
</dbReference>
<dbReference type="InterPro" id="IPR010285">
    <property type="entry name" value="DNA_helicase_pif1-like_DEAD"/>
</dbReference>
<dbReference type="AlphaFoldDB" id="A0A6S7FQT8"/>
<keyword evidence="1" id="KW-0067">ATP-binding</keyword>
<dbReference type="InterPro" id="IPR027417">
    <property type="entry name" value="P-loop_NTPase"/>
</dbReference>
<dbReference type="PANTHER" id="PTHR47642">
    <property type="entry name" value="ATP-DEPENDENT DNA HELICASE"/>
    <property type="match status" value="1"/>
</dbReference>
<keyword evidence="1" id="KW-0547">Nucleotide-binding</keyword>
<dbReference type="Pfam" id="PF05970">
    <property type="entry name" value="PIF1"/>
    <property type="match status" value="1"/>
</dbReference>
<dbReference type="PANTHER" id="PTHR47642:SF5">
    <property type="entry name" value="ATP-DEPENDENT DNA HELICASE"/>
    <property type="match status" value="1"/>
</dbReference>
<keyword evidence="1 3" id="KW-0347">Helicase</keyword>
<dbReference type="Proteomes" id="UP001152795">
    <property type="component" value="Unassembled WGS sequence"/>
</dbReference>
<dbReference type="OrthoDB" id="5986116at2759"/>
<dbReference type="GO" id="GO:0043139">
    <property type="term" value="F:5'-3' DNA helicase activity"/>
    <property type="evidence" value="ECO:0007669"/>
    <property type="project" value="UniProtKB-EC"/>
</dbReference>
<proteinExistence type="inferred from homology"/>